<dbReference type="PANTHER" id="PTHR12277">
    <property type="entry name" value="ALPHA/BETA HYDROLASE DOMAIN-CONTAINING PROTEIN"/>
    <property type="match status" value="1"/>
</dbReference>
<keyword evidence="1" id="KW-0812">Transmembrane</keyword>
<reference evidence="3 4" key="1">
    <citation type="submission" date="2024-05" db="EMBL/GenBank/DDBJ databases">
        <title>Culex pipiens pipiens assembly and annotation.</title>
        <authorList>
            <person name="Alout H."/>
            <person name="Durand T."/>
        </authorList>
    </citation>
    <scope>NUCLEOTIDE SEQUENCE [LARGE SCALE GENOMIC DNA]</scope>
    <source>
        <strain evidence="3">HA-2024</strain>
        <tissue evidence="3">Whole body</tissue>
    </source>
</reference>
<dbReference type="InterPro" id="IPR022742">
    <property type="entry name" value="Hydrolase_4"/>
</dbReference>
<name>A0ABD1CYX0_CULPP</name>
<evidence type="ECO:0000313" key="4">
    <source>
        <dbReference type="Proteomes" id="UP001562425"/>
    </source>
</evidence>
<keyword evidence="1" id="KW-1133">Transmembrane helix</keyword>
<organism evidence="3 4">
    <name type="scientific">Culex pipiens pipiens</name>
    <name type="common">Northern house mosquito</name>
    <dbReference type="NCBI Taxonomy" id="38569"/>
    <lineage>
        <taxon>Eukaryota</taxon>
        <taxon>Metazoa</taxon>
        <taxon>Ecdysozoa</taxon>
        <taxon>Arthropoda</taxon>
        <taxon>Hexapoda</taxon>
        <taxon>Insecta</taxon>
        <taxon>Pterygota</taxon>
        <taxon>Neoptera</taxon>
        <taxon>Endopterygota</taxon>
        <taxon>Diptera</taxon>
        <taxon>Nematocera</taxon>
        <taxon>Culicoidea</taxon>
        <taxon>Culicidae</taxon>
        <taxon>Culicinae</taxon>
        <taxon>Culicini</taxon>
        <taxon>Culex</taxon>
        <taxon>Culex</taxon>
    </lineage>
</organism>
<dbReference type="PANTHER" id="PTHR12277:SF81">
    <property type="entry name" value="PROTEIN ABHD13"/>
    <property type="match status" value="1"/>
</dbReference>
<proteinExistence type="predicted"/>
<feature type="transmembrane region" description="Helical" evidence="1">
    <location>
        <begin position="12"/>
        <end position="34"/>
    </location>
</feature>
<comment type="caution">
    <text evidence="3">The sequence shown here is derived from an EMBL/GenBank/DDBJ whole genome shotgun (WGS) entry which is preliminary data.</text>
</comment>
<evidence type="ECO:0000259" key="2">
    <source>
        <dbReference type="Pfam" id="PF12146"/>
    </source>
</evidence>
<dbReference type="AlphaFoldDB" id="A0ABD1CYX0"/>
<dbReference type="EMBL" id="JBEHCU010008735">
    <property type="protein sequence ID" value="KAL1381227.1"/>
    <property type="molecule type" value="Genomic_DNA"/>
</dbReference>
<dbReference type="InterPro" id="IPR029058">
    <property type="entry name" value="AB_hydrolase_fold"/>
</dbReference>
<gene>
    <name evidence="3" type="ORF">pipiens_013617</name>
</gene>
<accession>A0ABD1CYX0</accession>
<dbReference type="Gene3D" id="3.40.50.1820">
    <property type="entry name" value="alpha/beta hydrolase"/>
    <property type="match status" value="1"/>
</dbReference>
<feature type="domain" description="Serine aminopeptidase S33" evidence="2">
    <location>
        <begin position="115"/>
        <end position="227"/>
    </location>
</feature>
<dbReference type="InterPro" id="IPR003226">
    <property type="entry name" value="MYG1_exonuclease"/>
</dbReference>
<evidence type="ECO:0000256" key="1">
    <source>
        <dbReference type="SAM" id="Phobius"/>
    </source>
</evidence>
<protein>
    <recommendedName>
        <fullName evidence="2">Serine aminopeptidase S33 domain-containing protein</fullName>
    </recommendedName>
</protein>
<keyword evidence="1" id="KW-0472">Membrane</keyword>
<dbReference type="Proteomes" id="UP001562425">
    <property type="component" value="Unassembled WGS sequence"/>
</dbReference>
<sequence length="451" mass="50377">MPFRDWKIVRVLAGIAMRIWAASGAALLAAFVMYIVYGGFFAFLLLLFAVSGILYHAQDNLLYHPDLPANSRIFVPVPSMHGLPYETLHLKTREGVSLHAFWIRHPGDKGRYVPTIVYFHGNAGNMGHRLQNAGGFFHTLQCNVLMVEYRGYGLSDGAPSERGFFLDAKTILDHLFSRHDLDHSQIVVFGRSLGGAVAIDLAADAVYGSKLMGLIVENTFTSIPDMAVELIHPCVQYLPLCCYRNKFLSVHKIQFVSAPTLFVSGLADTLVPPKMMTMLHTRCGSTRKNMLQIVGGSHNDTWAISGDSEDFGVELDCESGGGVGSWGLSQVGVPKYTSTRVRHFNPAWNATADDVEDVAKRFEKAKAYVAAEFINKVLYYANRWWPARAIVEKAVQNRVEVHFCPSKEHLYELEGEHGIGGLPKYVIYFKRPNDWRVICVPLKMASFVCRK</sequence>
<evidence type="ECO:0000313" key="3">
    <source>
        <dbReference type="EMBL" id="KAL1381227.1"/>
    </source>
</evidence>
<dbReference type="Pfam" id="PF03690">
    <property type="entry name" value="MYG1_exonuc"/>
    <property type="match status" value="1"/>
</dbReference>
<dbReference type="SUPFAM" id="SSF53474">
    <property type="entry name" value="alpha/beta-Hydrolases"/>
    <property type="match status" value="1"/>
</dbReference>
<dbReference type="Pfam" id="PF12146">
    <property type="entry name" value="Hydrolase_4"/>
    <property type="match status" value="1"/>
</dbReference>
<keyword evidence="4" id="KW-1185">Reference proteome</keyword>